<evidence type="ECO:0000313" key="2">
    <source>
        <dbReference type="EMBL" id="BET00444.1"/>
    </source>
</evidence>
<protein>
    <submittedName>
        <fullName evidence="2">Uncharacterized protein</fullName>
    </submittedName>
</protein>
<name>A0ABN7B839_9HEMI</name>
<sequence length="299" mass="34696">MPSIFWMDYLTVTESAFSFEFSAMEPPVYKLLLFCACLGLFPFRGFRKDLRFSKLGFLWSLLTILPLISFRALHPNLGDLQLVSPFLLINLLFLVFRRRQVERGFELINSAYRAGSRRYSIFKMLRPMYLQVDSVLIAVTAGNFVWNCFSSRLALRCAARLAMKLLVRMIGLQFSVAIKIASLCLRDMRSELKQTSQSSIALKAYTKRYWKLTLGCQELNLSYRCYILFVTVVLATANLAEVVSEVQTGNWSWAQDDRMIRTLVNFVYSFLLPWQIIDTCEKVSDEVKFTSVFSKENWR</sequence>
<organism evidence="2 3">
    <name type="scientific">Nesidiocoris tenuis</name>
    <dbReference type="NCBI Taxonomy" id="355587"/>
    <lineage>
        <taxon>Eukaryota</taxon>
        <taxon>Metazoa</taxon>
        <taxon>Ecdysozoa</taxon>
        <taxon>Arthropoda</taxon>
        <taxon>Hexapoda</taxon>
        <taxon>Insecta</taxon>
        <taxon>Pterygota</taxon>
        <taxon>Neoptera</taxon>
        <taxon>Paraneoptera</taxon>
        <taxon>Hemiptera</taxon>
        <taxon>Heteroptera</taxon>
        <taxon>Panheteroptera</taxon>
        <taxon>Cimicomorpha</taxon>
        <taxon>Miridae</taxon>
        <taxon>Dicyphina</taxon>
        <taxon>Nesidiocoris</taxon>
    </lineage>
</organism>
<reference evidence="2 3" key="1">
    <citation type="submission" date="2023-09" db="EMBL/GenBank/DDBJ databases">
        <title>Nesidiocoris tenuis whole genome shotgun sequence.</title>
        <authorList>
            <person name="Shibata T."/>
            <person name="Shimoda M."/>
            <person name="Kobayashi T."/>
            <person name="Uehara T."/>
        </authorList>
    </citation>
    <scope>NUCLEOTIDE SEQUENCE [LARGE SCALE GENOMIC DNA]</scope>
    <source>
        <strain evidence="2 3">Japan</strain>
    </source>
</reference>
<accession>A0ABN7B839</accession>
<keyword evidence="1" id="KW-0812">Transmembrane</keyword>
<keyword evidence="1" id="KW-0472">Membrane</keyword>
<feature type="transmembrane region" description="Helical" evidence="1">
    <location>
        <begin position="55"/>
        <end position="74"/>
    </location>
</feature>
<evidence type="ECO:0000313" key="3">
    <source>
        <dbReference type="Proteomes" id="UP001307889"/>
    </source>
</evidence>
<proteinExistence type="predicted"/>
<dbReference type="EMBL" id="AP028919">
    <property type="protein sequence ID" value="BET00444.1"/>
    <property type="molecule type" value="Genomic_DNA"/>
</dbReference>
<keyword evidence="1" id="KW-1133">Transmembrane helix</keyword>
<gene>
    <name evidence="2" type="ORF">NTJ_13261</name>
</gene>
<keyword evidence="3" id="KW-1185">Reference proteome</keyword>
<feature type="transmembrane region" description="Helical" evidence="1">
    <location>
        <begin position="27"/>
        <end position="43"/>
    </location>
</feature>
<feature type="transmembrane region" description="Helical" evidence="1">
    <location>
        <begin position="80"/>
        <end position="96"/>
    </location>
</feature>
<evidence type="ECO:0000256" key="1">
    <source>
        <dbReference type="SAM" id="Phobius"/>
    </source>
</evidence>
<dbReference type="Proteomes" id="UP001307889">
    <property type="component" value="Chromosome 11"/>
</dbReference>